<protein>
    <submittedName>
        <fullName evidence="3">Ribonuclease H-like domain-containing protein</fullName>
    </submittedName>
</protein>
<dbReference type="InterPro" id="IPR001878">
    <property type="entry name" value="Znf_CCHC"/>
</dbReference>
<gene>
    <name evidence="3" type="ORF">Tco_1005663</name>
</gene>
<evidence type="ECO:0000256" key="1">
    <source>
        <dbReference type="PROSITE-ProRule" id="PRU00047"/>
    </source>
</evidence>
<dbReference type="PROSITE" id="PS50158">
    <property type="entry name" value="ZF_CCHC"/>
    <property type="match status" value="1"/>
</dbReference>
<proteinExistence type="predicted"/>
<name>A0ABQ5FGP2_9ASTR</name>
<dbReference type="InterPro" id="IPR036875">
    <property type="entry name" value="Znf_CCHC_sf"/>
</dbReference>
<reference evidence="3" key="1">
    <citation type="journal article" date="2022" name="Int. J. Mol. Sci.">
        <title>Draft Genome of Tanacetum Coccineum: Genomic Comparison of Closely Related Tanacetum-Family Plants.</title>
        <authorList>
            <person name="Yamashiro T."/>
            <person name="Shiraishi A."/>
            <person name="Nakayama K."/>
            <person name="Satake H."/>
        </authorList>
    </citation>
    <scope>NUCLEOTIDE SEQUENCE</scope>
</reference>
<comment type="caution">
    <text evidence="3">The sequence shown here is derived from an EMBL/GenBank/DDBJ whole genome shotgun (WGS) entry which is preliminary data.</text>
</comment>
<keyword evidence="1" id="KW-0479">Metal-binding</keyword>
<dbReference type="Gene3D" id="4.10.60.10">
    <property type="entry name" value="Zinc finger, CCHC-type"/>
    <property type="match status" value="1"/>
</dbReference>
<dbReference type="EMBL" id="BQNB010017348">
    <property type="protein sequence ID" value="GJT62130.1"/>
    <property type="molecule type" value="Genomic_DNA"/>
</dbReference>
<keyword evidence="4" id="KW-1185">Reference proteome</keyword>
<keyword evidence="1" id="KW-0862">Zinc</keyword>
<accession>A0ABQ5FGP2</accession>
<sequence length="181" mass="21135">MGCQLSKEDINQKFHIRSTEECGYEKVLLAALLLTSLETWHFNPTENITQANEVTGCLLRPVRFEPTKPVPQLKNEDFQQIDEDDLEEFDLRWQVAMLTVKVRKFIHKTIRNMDFKEKQPVSLDKSKIECYNCHRKGHFTRECRSGWNQGKRSYKTIWHQQCTTNESSSQALVLKKSSGGL</sequence>
<evidence type="ECO:0000259" key="2">
    <source>
        <dbReference type="PROSITE" id="PS50158"/>
    </source>
</evidence>
<dbReference type="Proteomes" id="UP001151760">
    <property type="component" value="Unassembled WGS sequence"/>
</dbReference>
<keyword evidence="1" id="KW-0863">Zinc-finger</keyword>
<evidence type="ECO:0000313" key="4">
    <source>
        <dbReference type="Proteomes" id="UP001151760"/>
    </source>
</evidence>
<dbReference type="SUPFAM" id="SSF57756">
    <property type="entry name" value="Retrovirus zinc finger-like domains"/>
    <property type="match status" value="1"/>
</dbReference>
<reference evidence="3" key="2">
    <citation type="submission" date="2022-01" db="EMBL/GenBank/DDBJ databases">
        <authorList>
            <person name="Yamashiro T."/>
            <person name="Shiraishi A."/>
            <person name="Satake H."/>
            <person name="Nakayama K."/>
        </authorList>
    </citation>
    <scope>NUCLEOTIDE SEQUENCE</scope>
</reference>
<organism evidence="3 4">
    <name type="scientific">Tanacetum coccineum</name>
    <dbReference type="NCBI Taxonomy" id="301880"/>
    <lineage>
        <taxon>Eukaryota</taxon>
        <taxon>Viridiplantae</taxon>
        <taxon>Streptophyta</taxon>
        <taxon>Embryophyta</taxon>
        <taxon>Tracheophyta</taxon>
        <taxon>Spermatophyta</taxon>
        <taxon>Magnoliopsida</taxon>
        <taxon>eudicotyledons</taxon>
        <taxon>Gunneridae</taxon>
        <taxon>Pentapetalae</taxon>
        <taxon>asterids</taxon>
        <taxon>campanulids</taxon>
        <taxon>Asterales</taxon>
        <taxon>Asteraceae</taxon>
        <taxon>Asteroideae</taxon>
        <taxon>Anthemideae</taxon>
        <taxon>Anthemidinae</taxon>
        <taxon>Tanacetum</taxon>
    </lineage>
</organism>
<feature type="domain" description="CCHC-type" evidence="2">
    <location>
        <begin position="130"/>
        <end position="145"/>
    </location>
</feature>
<evidence type="ECO:0000313" key="3">
    <source>
        <dbReference type="EMBL" id="GJT62130.1"/>
    </source>
</evidence>